<dbReference type="SUPFAM" id="SSF89550">
    <property type="entry name" value="PHP domain-like"/>
    <property type="match status" value="1"/>
</dbReference>
<keyword evidence="3" id="KW-1185">Reference proteome</keyword>
<dbReference type="NCBIfam" id="NF045781">
    <property type="entry name" value="Spaf1101_AAA_ATP"/>
    <property type="match status" value="1"/>
</dbReference>
<dbReference type="PANTHER" id="PTHR32182">
    <property type="entry name" value="DNA REPLICATION AND REPAIR PROTEIN RECF"/>
    <property type="match status" value="1"/>
</dbReference>
<name>A0A8J7VZP2_9FIRM</name>
<feature type="domain" description="Endonuclease GajA/Old nuclease/RecF-like AAA" evidence="1">
    <location>
        <begin position="346"/>
        <end position="783"/>
    </location>
</feature>
<dbReference type="InterPro" id="IPR054798">
    <property type="entry name" value="Spaf_1101-like"/>
</dbReference>
<organism evidence="2 3">
    <name type="scientific">Sinanaerobacter chloroacetimidivorans</name>
    <dbReference type="NCBI Taxonomy" id="2818044"/>
    <lineage>
        <taxon>Bacteria</taxon>
        <taxon>Bacillati</taxon>
        <taxon>Bacillota</taxon>
        <taxon>Clostridia</taxon>
        <taxon>Peptostreptococcales</taxon>
        <taxon>Anaerovoracaceae</taxon>
        <taxon>Sinanaerobacter</taxon>
    </lineage>
</organism>
<dbReference type="Pfam" id="PF13175">
    <property type="entry name" value="AAA_15"/>
    <property type="match status" value="1"/>
</dbReference>
<dbReference type="RefSeq" id="WP_227018238.1">
    <property type="nucleotide sequence ID" value="NZ_JAGSND010000005.1"/>
</dbReference>
<dbReference type="GO" id="GO:0006302">
    <property type="term" value="P:double-strand break repair"/>
    <property type="evidence" value="ECO:0007669"/>
    <property type="project" value="TreeGrafter"/>
</dbReference>
<comment type="caution">
    <text evidence="2">The sequence shown here is derived from an EMBL/GenBank/DDBJ whole genome shotgun (WGS) entry which is preliminary data.</text>
</comment>
<accession>A0A8J7VZP2</accession>
<dbReference type="InterPro" id="IPR016195">
    <property type="entry name" value="Pol/histidinol_Pase-like"/>
</dbReference>
<evidence type="ECO:0000313" key="2">
    <source>
        <dbReference type="EMBL" id="MBR0598107.1"/>
    </source>
</evidence>
<dbReference type="EMBL" id="JAGSND010000005">
    <property type="protein sequence ID" value="MBR0598107.1"/>
    <property type="molecule type" value="Genomic_DNA"/>
</dbReference>
<dbReference type="Gene3D" id="3.40.50.300">
    <property type="entry name" value="P-loop containing nucleotide triphosphate hydrolases"/>
    <property type="match status" value="2"/>
</dbReference>
<dbReference type="PANTHER" id="PTHR32182:SF22">
    <property type="entry name" value="ATP-DEPENDENT ENDONUCLEASE, OLD FAMILY-RELATED"/>
    <property type="match status" value="1"/>
</dbReference>
<evidence type="ECO:0000259" key="1">
    <source>
        <dbReference type="Pfam" id="PF13175"/>
    </source>
</evidence>
<evidence type="ECO:0000313" key="3">
    <source>
        <dbReference type="Proteomes" id="UP000675664"/>
    </source>
</evidence>
<dbReference type="GO" id="GO:0000731">
    <property type="term" value="P:DNA synthesis involved in DNA repair"/>
    <property type="evidence" value="ECO:0007669"/>
    <property type="project" value="TreeGrafter"/>
</dbReference>
<dbReference type="InterPro" id="IPR041685">
    <property type="entry name" value="AAA_GajA/Old/RecF-like"/>
</dbReference>
<gene>
    <name evidence="2" type="ORF">KCX82_09500</name>
</gene>
<dbReference type="Proteomes" id="UP000675664">
    <property type="component" value="Unassembled WGS sequence"/>
</dbReference>
<dbReference type="InterPro" id="IPR027417">
    <property type="entry name" value="P-loop_NTPase"/>
</dbReference>
<sequence>MLSQNSEYETDNEKFRKVYEVLNSNSKKFGKFHKSIFHLHTPASHDYRLYTEKDNAYYTGLSDNDIFLIAKSENLFQDIPFDDITDIPLDSIYVNYKEYFTYLLIAQKLIEHNIGLVLITDHNTISGYDKLTKAIDIYCKGKIIKIYPEVILGIEISCGDKNHIVGIFDNTERSKGLINKWLETNIMTQKDGTYLTSYDVVDAIKNEMNGFPYIAHINSSDVFKDKYLSLAYKKRLFDIEGFNTIGVSDIKYISYIEGKIRKFRNDDIRFVLDSDSHAIDDINKSIFWIKGETCNFKMIKDAIRDYNISMEFESPKQPNSYIKGLWVEGNGFLGSNEKNNPEPFWITFTESLNCFIGGKGTGKSSILVILEFLLSQRISDKKSLEMVCSYDSIYLLYSLNGDDFLIGFYPPYYEYRDDDILKYFEEATRINRSYKHKFQFNPKEIAEYTLSNYISIMKIINKGKDFELKIINSNKLSLMKKFFNKRYSINDLVNIAGSDELNNYIYETISKNNDISKIRFRKLKSNNEIQNIKNKVSEIKRKRFELIHLIIGKYNEKHKHQLKIVYTQGDLNSELDWEQVLIPDESDRKSIRKFNISEDNIIDFMYSLNKELHFIDIIELFKNRKYDQISHIKNIIEFAFEVDFDQVERFTILNESNKEVILNYIRKNLLNNSVYVINDMLEEYFANLEYFSLQFNINNKENREKKNDLFRDVAYLSQGQKVVAMLSFVLSYSEFTNDKTPLIIDQPEDNLDNSYIYKNLVNKLREVKSLRQIIIATHSSTIVTNAKAEQVIVLESDNRNGWVKCKGYPAKSTIVMEIINHLEGGNDSFVHKYYLYKDYLRNN</sequence>
<protein>
    <submittedName>
        <fullName evidence="2">AAA family ATPase</fullName>
    </submittedName>
</protein>
<dbReference type="SUPFAM" id="SSF52540">
    <property type="entry name" value="P-loop containing nucleoside triphosphate hydrolases"/>
    <property type="match status" value="1"/>
</dbReference>
<reference evidence="2" key="2">
    <citation type="submission" date="2021-04" db="EMBL/GenBank/DDBJ databases">
        <authorList>
            <person name="Liu J."/>
        </authorList>
    </citation>
    <scope>NUCLEOTIDE SEQUENCE</scope>
    <source>
        <strain evidence="2">BAD-6</strain>
    </source>
</reference>
<dbReference type="Gene3D" id="3.20.20.140">
    <property type="entry name" value="Metal-dependent hydrolases"/>
    <property type="match status" value="1"/>
</dbReference>
<dbReference type="AlphaFoldDB" id="A0A8J7VZP2"/>
<proteinExistence type="predicted"/>
<reference evidence="2" key="1">
    <citation type="submission" date="2021-04" db="EMBL/GenBank/DDBJ databases">
        <title>Sinoanaerobacter chloroacetimidivorans sp. nov., an obligate anaerobic bacterium isolated from anaerobic sludge.</title>
        <authorList>
            <person name="Bao Y."/>
        </authorList>
    </citation>
    <scope>NUCLEOTIDE SEQUENCE</scope>
    <source>
        <strain evidence="2">BAD-6</strain>
    </source>
</reference>